<organism evidence="2 3">
    <name type="scientific">Varanus komodoensis</name>
    <name type="common">Komodo dragon</name>
    <dbReference type="NCBI Taxonomy" id="61221"/>
    <lineage>
        <taxon>Eukaryota</taxon>
        <taxon>Metazoa</taxon>
        <taxon>Chordata</taxon>
        <taxon>Craniata</taxon>
        <taxon>Vertebrata</taxon>
        <taxon>Euteleostomi</taxon>
        <taxon>Lepidosauria</taxon>
        <taxon>Squamata</taxon>
        <taxon>Bifurcata</taxon>
        <taxon>Unidentata</taxon>
        <taxon>Episquamata</taxon>
        <taxon>Toxicofera</taxon>
        <taxon>Anguimorpha</taxon>
        <taxon>Paleoanguimorpha</taxon>
        <taxon>Varanoidea</taxon>
        <taxon>Varanidae</taxon>
        <taxon>Varanus</taxon>
    </lineage>
</organism>
<dbReference type="Ensembl" id="ENSVKKT00000011468.1">
    <property type="protein sequence ID" value="ENSVKKP00000011202.1"/>
    <property type="gene ID" value="ENSVKKG00000007831.1"/>
</dbReference>
<reference evidence="2" key="1">
    <citation type="submission" date="2025-08" db="UniProtKB">
        <authorList>
            <consortium name="Ensembl"/>
        </authorList>
    </citation>
    <scope>IDENTIFICATION</scope>
</reference>
<accession>A0A8D2J944</accession>
<sequence length="170" mass="18580">MRETAPRAWHSFRPVACQCPSHLTSPPSRLSARTSRALRFSVRPSLPLLLRQEQPHSPLFPRRDSLRPFAGVSRPGRRRCLNVGSPLPHGNGYRPAGSPAPVHARPRPPRHAHGGAELLSSGAVPVLPVNDAHLFEEGALAALARAQQQDLDEPFHPTEKGGAYSVCIWL</sequence>
<protein>
    <submittedName>
        <fullName evidence="2">Uncharacterized protein</fullName>
    </submittedName>
</protein>
<evidence type="ECO:0000256" key="1">
    <source>
        <dbReference type="SAM" id="MobiDB-lite"/>
    </source>
</evidence>
<keyword evidence="3" id="KW-1185">Reference proteome</keyword>
<dbReference type="Proteomes" id="UP000694545">
    <property type="component" value="Unplaced"/>
</dbReference>
<name>A0A8D2J944_VARKO</name>
<feature type="region of interest" description="Disordered" evidence="1">
    <location>
        <begin position="83"/>
        <end position="114"/>
    </location>
</feature>
<evidence type="ECO:0000313" key="3">
    <source>
        <dbReference type="Proteomes" id="UP000694545"/>
    </source>
</evidence>
<dbReference type="AlphaFoldDB" id="A0A8D2J944"/>
<reference evidence="2" key="2">
    <citation type="submission" date="2025-09" db="UniProtKB">
        <authorList>
            <consortium name="Ensembl"/>
        </authorList>
    </citation>
    <scope>IDENTIFICATION</scope>
</reference>
<feature type="compositionally biased region" description="Basic residues" evidence="1">
    <location>
        <begin position="104"/>
        <end position="113"/>
    </location>
</feature>
<evidence type="ECO:0000313" key="2">
    <source>
        <dbReference type="Ensembl" id="ENSVKKP00000011202.1"/>
    </source>
</evidence>
<proteinExistence type="predicted"/>